<keyword evidence="8" id="KW-0472">Membrane</keyword>
<dbReference type="SUPFAM" id="SSF47384">
    <property type="entry name" value="Homodimeric domain of signal transducing histidine kinase"/>
    <property type="match status" value="1"/>
</dbReference>
<dbReference type="InterPro" id="IPR050428">
    <property type="entry name" value="TCS_sensor_his_kinase"/>
</dbReference>
<evidence type="ECO:0000256" key="3">
    <source>
        <dbReference type="ARBA" id="ARBA00012438"/>
    </source>
</evidence>
<keyword evidence="5" id="KW-0808">Transferase</keyword>
<dbReference type="Pfam" id="PF00512">
    <property type="entry name" value="HisKA"/>
    <property type="match status" value="1"/>
</dbReference>
<evidence type="ECO:0000313" key="12">
    <source>
        <dbReference type="EMBL" id="MFC4362865.1"/>
    </source>
</evidence>
<keyword evidence="12" id="KW-0547">Nucleotide-binding</keyword>
<dbReference type="Pfam" id="PF02518">
    <property type="entry name" value="HATPase_c"/>
    <property type="match status" value="1"/>
</dbReference>
<dbReference type="InterPro" id="IPR005467">
    <property type="entry name" value="His_kinase_dom"/>
</dbReference>
<keyword evidence="6" id="KW-0812">Transmembrane</keyword>
<keyword evidence="7" id="KW-0418">Kinase</keyword>
<feature type="domain" description="HAMP" evidence="11">
    <location>
        <begin position="409"/>
        <end position="464"/>
    </location>
</feature>
<keyword evidence="12" id="KW-0067">ATP-binding</keyword>
<dbReference type="Proteomes" id="UP001595840">
    <property type="component" value="Unassembled WGS sequence"/>
</dbReference>
<evidence type="ECO:0000259" key="10">
    <source>
        <dbReference type="PROSITE" id="PS50109"/>
    </source>
</evidence>
<evidence type="ECO:0000256" key="4">
    <source>
        <dbReference type="ARBA" id="ARBA00022553"/>
    </source>
</evidence>
<dbReference type="GO" id="GO:0005524">
    <property type="term" value="F:ATP binding"/>
    <property type="evidence" value="ECO:0007669"/>
    <property type="project" value="UniProtKB-KW"/>
</dbReference>
<name>A0ABV8V6L7_9GAMM</name>
<evidence type="ECO:0000313" key="13">
    <source>
        <dbReference type="Proteomes" id="UP001595840"/>
    </source>
</evidence>
<keyword evidence="4" id="KW-0597">Phosphoprotein</keyword>
<dbReference type="InterPro" id="IPR003661">
    <property type="entry name" value="HisK_dim/P_dom"/>
</dbReference>
<dbReference type="InterPro" id="IPR036890">
    <property type="entry name" value="HATPase_C_sf"/>
</dbReference>
<comment type="subcellular location">
    <subcellularLocation>
        <location evidence="2">Membrane</location>
    </subcellularLocation>
</comment>
<accession>A0ABV8V6L7</accession>
<dbReference type="Gene3D" id="1.10.287.130">
    <property type="match status" value="1"/>
</dbReference>
<dbReference type="SMART" id="SM00387">
    <property type="entry name" value="HATPase_c"/>
    <property type="match status" value="1"/>
</dbReference>
<dbReference type="PANTHER" id="PTHR45436">
    <property type="entry name" value="SENSOR HISTIDINE KINASE YKOH"/>
    <property type="match status" value="1"/>
</dbReference>
<dbReference type="EC" id="2.7.13.3" evidence="3"/>
<keyword evidence="13" id="KW-1185">Reference proteome</keyword>
<dbReference type="EMBL" id="JBHSCX010000013">
    <property type="protein sequence ID" value="MFC4362865.1"/>
    <property type="molecule type" value="Genomic_DNA"/>
</dbReference>
<evidence type="ECO:0000256" key="2">
    <source>
        <dbReference type="ARBA" id="ARBA00004370"/>
    </source>
</evidence>
<dbReference type="SUPFAM" id="SSF55874">
    <property type="entry name" value="ATPase domain of HSP90 chaperone/DNA topoisomerase II/histidine kinase"/>
    <property type="match status" value="1"/>
</dbReference>
<dbReference type="SMART" id="SM00388">
    <property type="entry name" value="HisKA"/>
    <property type="match status" value="1"/>
</dbReference>
<feature type="domain" description="Histidine kinase" evidence="10">
    <location>
        <begin position="472"/>
        <end position="685"/>
    </location>
</feature>
<evidence type="ECO:0000256" key="8">
    <source>
        <dbReference type="ARBA" id="ARBA00022989"/>
    </source>
</evidence>
<comment type="caution">
    <text evidence="12">The sequence shown here is derived from an EMBL/GenBank/DDBJ whole genome shotgun (WGS) entry which is preliminary data.</text>
</comment>
<evidence type="ECO:0000259" key="11">
    <source>
        <dbReference type="PROSITE" id="PS50885"/>
    </source>
</evidence>
<evidence type="ECO:0000256" key="1">
    <source>
        <dbReference type="ARBA" id="ARBA00000085"/>
    </source>
</evidence>
<dbReference type="InterPro" id="IPR036097">
    <property type="entry name" value="HisK_dim/P_sf"/>
</dbReference>
<evidence type="ECO:0000256" key="5">
    <source>
        <dbReference type="ARBA" id="ARBA00022679"/>
    </source>
</evidence>
<protein>
    <recommendedName>
        <fullName evidence="3">histidine kinase</fullName>
        <ecNumber evidence="3">2.7.13.3</ecNumber>
    </recommendedName>
</protein>
<dbReference type="PROSITE" id="PS50885">
    <property type="entry name" value="HAMP"/>
    <property type="match status" value="1"/>
</dbReference>
<keyword evidence="8" id="KW-1133">Transmembrane helix</keyword>
<evidence type="ECO:0000256" key="9">
    <source>
        <dbReference type="ARBA" id="ARBA00023012"/>
    </source>
</evidence>
<dbReference type="CDD" id="cd00082">
    <property type="entry name" value="HisKA"/>
    <property type="match status" value="1"/>
</dbReference>
<keyword evidence="9" id="KW-0902">Two-component regulatory system</keyword>
<evidence type="ECO:0000256" key="7">
    <source>
        <dbReference type="ARBA" id="ARBA00022777"/>
    </source>
</evidence>
<gene>
    <name evidence="12" type="ORF">ACFOX3_11180</name>
</gene>
<dbReference type="Gene3D" id="3.30.565.10">
    <property type="entry name" value="Histidine kinase-like ATPase, C-terminal domain"/>
    <property type="match status" value="1"/>
</dbReference>
<sequence>MQLTRQLVLVGTLTLILPWSGLQFIAEMEASLRDGQTRAMKASAQAVAKLVASDPNYFSLLSRHLGPGAQEALYAHPLMAAPIVDGYDDEWRHFPFAARRLTGADRDFSADLQLAFINGHYYGFLRVQDRQLNYHNPSRHPVASGDYVQLLGISTKGSVTTYKISASAPGKAQAYREGAAGRFSQEHSIKAYWQERAGGYQIEFQFPEANFGSALALAVIDADVSAPNRTLATHNALQTVPSIVRVQPQLENLLAVFAERDQRLYLLSVDQWLVADAGHYAGQYQPNDFDDFSDQLDHSRYQWLWRLFIRQPSFPALIDPAIDGRLSTQLGQAQASGLVHSQWYRQRESLVARVVVPITVASDQTAGFVAIEQATDSESAASASALWRLLRYSLLSVSVIGLALIGYASWLSWRVRRLSRAVENALGEQGAIEQALPENLSADELGDLSRSFSRVLGQLHEYTSYLKTLSSKLSHELRTPLAVVKTSLDNLQHETLTEQRAIYSERAQAGANRLSGILNAMSAASRLEESLVQSEFEMIELGALITELGQAYSDIFARAIDVEIEPVDCIARVVPELLVQLLDKLVDNAVDFCPPDGRIVLQLTRKGDWFSLSIDNDGPLLPNVMQQQLFDSLVSVRATASTEKAHLGLGLHIVRLITLHHKGKVLAANRSDKTGVVFTVLLPAS</sequence>
<dbReference type="RefSeq" id="WP_290264814.1">
    <property type="nucleotide sequence ID" value="NZ_JAUFQG010000006.1"/>
</dbReference>
<dbReference type="Gene3D" id="6.10.340.10">
    <property type="match status" value="1"/>
</dbReference>
<dbReference type="PROSITE" id="PS50109">
    <property type="entry name" value="HIS_KIN"/>
    <property type="match status" value="1"/>
</dbReference>
<evidence type="ECO:0000256" key="6">
    <source>
        <dbReference type="ARBA" id="ARBA00022692"/>
    </source>
</evidence>
<dbReference type="InterPro" id="IPR003660">
    <property type="entry name" value="HAMP_dom"/>
</dbReference>
<comment type="catalytic activity">
    <reaction evidence="1">
        <text>ATP + protein L-histidine = ADP + protein N-phospho-L-histidine.</text>
        <dbReference type="EC" id="2.7.13.3"/>
    </reaction>
</comment>
<dbReference type="Gene3D" id="2.60.40.1190">
    <property type="match status" value="1"/>
</dbReference>
<organism evidence="12 13">
    <name type="scientific">Simiduia curdlanivorans</name>
    <dbReference type="NCBI Taxonomy" id="1492769"/>
    <lineage>
        <taxon>Bacteria</taxon>
        <taxon>Pseudomonadati</taxon>
        <taxon>Pseudomonadota</taxon>
        <taxon>Gammaproteobacteria</taxon>
        <taxon>Cellvibrionales</taxon>
        <taxon>Cellvibrionaceae</taxon>
        <taxon>Simiduia</taxon>
    </lineage>
</organism>
<dbReference type="InterPro" id="IPR003594">
    <property type="entry name" value="HATPase_dom"/>
</dbReference>
<reference evidence="13" key="1">
    <citation type="journal article" date="2019" name="Int. J. Syst. Evol. Microbiol.">
        <title>The Global Catalogue of Microorganisms (GCM) 10K type strain sequencing project: providing services to taxonomists for standard genome sequencing and annotation.</title>
        <authorList>
            <consortium name="The Broad Institute Genomics Platform"/>
            <consortium name="The Broad Institute Genome Sequencing Center for Infectious Disease"/>
            <person name="Wu L."/>
            <person name="Ma J."/>
        </authorList>
    </citation>
    <scope>NUCLEOTIDE SEQUENCE [LARGE SCALE GENOMIC DNA]</scope>
    <source>
        <strain evidence="13">CECT 8570</strain>
    </source>
</reference>
<proteinExistence type="predicted"/>
<dbReference type="PANTHER" id="PTHR45436:SF5">
    <property type="entry name" value="SENSOR HISTIDINE KINASE TRCS"/>
    <property type="match status" value="1"/>
</dbReference>